<keyword evidence="2" id="KW-0238">DNA-binding</keyword>
<dbReference type="Proteomes" id="UP000286746">
    <property type="component" value="Unassembled WGS sequence"/>
</dbReference>
<sequence>MDEGLAELLYRVVMLMGEAARRRSGPDQRLTPSQLRLLGTLEEIQPATQHQLAEALTVSDPAISRALRPLEAEGYVTVSVDPAHRRRRLVALTPAGQAAFLAEGKPLEEEFRTALLEAGFPYDRYLADTHRLAALLTPAESRRGVESRRGAAARQADGTPDRDGAEPA</sequence>
<evidence type="ECO:0000259" key="5">
    <source>
        <dbReference type="PROSITE" id="PS50995"/>
    </source>
</evidence>
<dbReference type="SMART" id="SM00347">
    <property type="entry name" value="HTH_MARR"/>
    <property type="match status" value="1"/>
</dbReference>
<accession>A0A401VW39</accession>
<evidence type="ECO:0000313" key="7">
    <source>
        <dbReference type="Proteomes" id="UP000286746"/>
    </source>
</evidence>
<keyword evidence="7" id="KW-1185">Reference proteome</keyword>
<keyword evidence="3" id="KW-0804">Transcription</keyword>
<dbReference type="Gene3D" id="1.10.10.10">
    <property type="entry name" value="Winged helix-like DNA-binding domain superfamily/Winged helix DNA-binding domain"/>
    <property type="match status" value="1"/>
</dbReference>
<evidence type="ECO:0000256" key="3">
    <source>
        <dbReference type="ARBA" id="ARBA00023163"/>
    </source>
</evidence>
<dbReference type="InterPro" id="IPR036390">
    <property type="entry name" value="WH_DNA-bd_sf"/>
</dbReference>
<dbReference type="CDD" id="cd00090">
    <property type="entry name" value="HTH_ARSR"/>
    <property type="match status" value="1"/>
</dbReference>
<evidence type="ECO:0000256" key="4">
    <source>
        <dbReference type="SAM" id="MobiDB-lite"/>
    </source>
</evidence>
<proteinExistence type="predicted"/>
<dbReference type="AlphaFoldDB" id="A0A401VW39"/>
<dbReference type="GO" id="GO:0003677">
    <property type="term" value="F:DNA binding"/>
    <property type="evidence" value="ECO:0007669"/>
    <property type="project" value="UniProtKB-KW"/>
</dbReference>
<dbReference type="GO" id="GO:0006950">
    <property type="term" value="P:response to stress"/>
    <property type="evidence" value="ECO:0007669"/>
    <property type="project" value="TreeGrafter"/>
</dbReference>
<organism evidence="6 7">
    <name type="scientific">Streptomyces paromomycinus</name>
    <name type="common">Streptomyces rimosus subsp. paromomycinus</name>
    <dbReference type="NCBI Taxonomy" id="92743"/>
    <lineage>
        <taxon>Bacteria</taxon>
        <taxon>Bacillati</taxon>
        <taxon>Actinomycetota</taxon>
        <taxon>Actinomycetes</taxon>
        <taxon>Kitasatosporales</taxon>
        <taxon>Streptomycetaceae</taxon>
        <taxon>Streptomyces</taxon>
    </lineage>
</organism>
<dbReference type="InterPro" id="IPR011991">
    <property type="entry name" value="ArsR-like_HTH"/>
</dbReference>
<feature type="domain" description="HTH marR-type" evidence="5">
    <location>
        <begin position="2"/>
        <end position="141"/>
    </location>
</feature>
<dbReference type="RefSeq" id="WP_246177201.1">
    <property type="nucleotide sequence ID" value="NZ_BHZD01000001.1"/>
</dbReference>
<evidence type="ECO:0000313" key="6">
    <source>
        <dbReference type="EMBL" id="GCD41297.1"/>
    </source>
</evidence>
<dbReference type="InterPro" id="IPR039422">
    <property type="entry name" value="MarR/SlyA-like"/>
</dbReference>
<reference evidence="6 7" key="1">
    <citation type="submission" date="2018-11" db="EMBL/GenBank/DDBJ databases">
        <title>Whole genome sequence of Streptomyces paromomycinus NBRC 15454(T).</title>
        <authorList>
            <person name="Komaki H."/>
            <person name="Tamura T."/>
        </authorList>
    </citation>
    <scope>NUCLEOTIDE SEQUENCE [LARGE SCALE GENOMIC DNA]</scope>
    <source>
        <strain evidence="6 7">NBRC 15454</strain>
    </source>
</reference>
<evidence type="ECO:0000256" key="2">
    <source>
        <dbReference type="ARBA" id="ARBA00023125"/>
    </source>
</evidence>
<comment type="caution">
    <text evidence="6">The sequence shown here is derived from an EMBL/GenBank/DDBJ whole genome shotgun (WGS) entry which is preliminary data.</text>
</comment>
<dbReference type="InterPro" id="IPR036388">
    <property type="entry name" value="WH-like_DNA-bd_sf"/>
</dbReference>
<protein>
    <submittedName>
        <fullName evidence="6">Putative HTH-type transcriptional regulator BA_1941/GBAA_1941/BAS1801</fullName>
    </submittedName>
</protein>
<name>A0A401VW39_STREY</name>
<dbReference type="EMBL" id="BHZD01000001">
    <property type="protein sequence ID" value="GCD41297.1"/>
    <property type="molecule type" value="Genomic_DNA"/>
</dbReference>
<feature type="compositionally biased region" description="Basic and acidic residues" evidence="4">
    <location>
        <begin position="140"/>
        <end position="149"/>
    </location>
</feature>
<dbReference type="GO" id="GO:0003700">
    <property type="term" value="F:DNA-binding transcription factor activity"/>
    <property type="evidence" value="ECO:0007669"/>
    <property type="project" value="InterPro"/>
</dbReference>
<dbReference type="PANTHER" id="PTHR33164">
    <property type="entry name" value="TRANSCRIPTIONAL REGULATOR, MARR FAMILY"/>
    <property type="match status" value="1"/>
</dbReference>
<keyword evidence="1" id="KW-0805">Transcription regulation</keyword>
<evidence type="ECO:0000256" key="1">
    <source>
        <dbReference type="ARBA" id="ARBA00023015"/>
    </source>
</evidence>
<dbReference type="PROSITE" id="PS50995">
    <property type="entry name" value="HTH_MARR_2"/>
    <property type="match status" value="1"/>
</dbReference>
<feature type="region of interest" description="Disordered" evidence="4">
    <location>
        <begin position="140"/>
        <end position="168"/>
    </location>
</feature>
<dbReference type="InterPro" id="IPR000835">
    <property type="entry name" value="HTH_MarR-typ"/>
</dbReference>
<dbReference type="SUPFAM" id="SSF46785">
    <property type="entry name" value="Winged helix' DNA-binding domain"/>
    <property type="match status" value="1"/>
</dbReference>
<feature type="compositionally biased region" description="Basic and acidic residues" evidence="4">
    <location>
        <begin position="159"/>
        <end position="168"/>
    </location>
</feature>
<dbReference type="PANTHER" id="PTHR33164:SF64">
    <property type="entry name" value="TRANSCRIPTIONAL REGULATOR SLYA"/>
    <property type="match status" value="1"/>
</dbReference>
<dbReference type="Pfam" id="PF12802">
    <property type="entry name" value="MarR_2"/>
    <property type="match status" value="1"/>
</dbReference>
<gene>
    <name evidence="6" type="ORF">GKJPGBOP_00950</name>
</gene>